<reference evidence="3" key="1">
    <citation type="journal article" date="2015" name="Proc. Natl. Acad. Sci. U.S.A.">
        <title>Bacterial clade with the ribosomal RNA operon on a small plasmid rather than the chromosome.</title>
        <authorList>
            <person name="Anda M."/>
            <person name="Ohtsubo Y."/>
            <person name="Okubo T."/>
            <person name="Sugawara M."/>
            <person name="Nagata Y."/>
            <person name="Tsuda M."/>
            <person name="Minamisawa K."/>
            <person name="Mitsui H."/>
        </authorList>
    </citation>
    <scope>NUCLEOTIDE SEQUENCE</scope>
    <source>
        <strain evidence="3">JCM 14755</strain>
    </source>
</reference>
<dbReference type="InterPro" id="IPR003767">
    <property type="entry name" value="Malate/L-lactate_DH-like"/>
</dbReference>
<dbReference type="InterPro" id="IPR043143">
    <property type="entry name" value="Mal/L-sulf/L-lact_DH-like_NADP"/>
</dbReference>
<evidence type="ECO:0000256" key="1">
    <source>
        <dbReference type="ARBA" id="ARBA00006056"/>
    </source>
</evidence>
<dbReference type="Pfam" id="PF02615">
    <property type="entry name" value="Ldh_2"/>
    <property type="match status" value="1"/>
</dbReference>
<proteinExistence type="inferred from homology"/>
<dbReference type="PANTHER" id="PTHR11091">
    <property type="entry name" value="OXIDOREDUCTASE-RELATED"/>
    <property type="match status" value="1"/>
</dbReference>
<dbReference type="InterPro" id="IPR036111">
    <property type="entry name" value="Mal/L-sulfo/L-lacto_DH-like_sf"/>
</dbReference>
<organism evidence="3">
    <name type="scientific">Aureimonas frigidaquae</name>
    <dbReference type="NCBI Taxonomy" id="424757"/>
    <lineage>
        <taxon>Bacteria</taxon>
        <taxon>Pseudomonadati</taxon>
        <taxon>Pseudomonadota</taxon>
        <taxon>Alphaproteobacteria</taxon>
        <taxon>Hyphomicrobiales</taxon>
        <taxon>Aurantimonadaceae</taxon>
        <taxon>Aureimonas</taxon>
    </lineage>
</organism>
<protein>
    <submittedName>
        <fullName evidence="3">Malate/L-lactate dehydrogenase</fullName>
    </submittedName>
</protein>
<dbReference type="EMBL" id="LC066377">
    <property type="protein sequence ID" value="BAT28682.1"/>
    <property type="molecule type" value="Genomic_DNA"/>
</dbReference>
<comment type="similarity">
    <text evidence="1">Belongs to the LDH2/MDH2 oxidoreductase family.</text>
</comment>
<dbReference type="PANTHER" id="PTHR11091:SF0">
    <property type="entry name" value="MALATE DEHYDROGENASE"/>
    <property type="match status" value="1"/>
</dbReference>
<evidence type="ECO:0000313" key="3">
    <source>
        <dbReference type="EMBL" id="BAT28682.1"/>
    </source>
</evidence>
<keyword evidence="2" id="KW-0560">Oxidoreductase</keyword>
<dbReference type="AlphaFoldDB" id="A0A0P0Z3T7"/>
<evidence type="ECO:0000256" key="2">
    <source>
        <dbReference type="ARBA" id="ARBA00023002"/>
    </source>
</evidence>
<dbReference type="Gene3D" id="3.30.1370.60">
    <property type="entry name" value="Hypothetical oxidoreductase yiak, domain 2"/>
    <property type="match status" value="1"/>
</dbReference>
<dbReference type="SUPFAM" id="SSF89733">
    <property type="entry name" value="L-sulfolactate dehydrogenase-like"/>
    <property type="match status" value="1"/>
</dbReference>
<dbReference type="Gene3D" id="1.10.1530.10">
    <property type="match status" value="1"/>
</dbReference>
<sequence length="380" mass="39922">MHETMNPMSFVRTKAAPEREAELALREPIAPARVAAEDLLAFSGAVYEAVGLPRRDAELAADTLVQADLWGHQSHGVMRLPWYVARIRSGVVAAQAQPELVVDGGAVAVIDGHDGMGQVLAARAAEEAIARAKAHGIGAVAVRNSNHFGTAMYFTLMAAARGCIGFLSTNASPAMAPWGGREKAVGTNPWSWAAPAGTNPPFVLDIANTAVARGKIYLARQKGLPIPEGWAIDADGAPTTDAVAALGGITMPMAGHKGYAIAAAMDMLSGVLTGSSFGKAVTGPYQAERRGGTGHLMLALNIEAFQPLAEFEQRMDDYIAELKGVALARGVEEIVYPGELEARNEAANRRDGLTLPADTILDLLKLAAETGCKAPPQWTL</sequence>
<accession>A0A0P0Z3T7</accession>
<dbReference type="GO" id="GO:0016491">
    <property type="term" value="F:oxidoreductase activity"/>
    <property type="evidence" value="ECO:0007669"/>
    <property type="project" value="UniProtKB-KW"/>
</dbReference>
<dbReference type="InterPro" id="IPR043144">
    <property type="entry name" value="Mal/L-sulf/L-lact_DH-like_ah"/>
</dbReference>
<name>A0A0P0Z3T7_9HYPH</name>